<dbReference type="InterPro" id="IPR005178">
    <property type="entry name" value="Ostalpha/TMEM184C"/>
</dbReference>
<dbReference type="Proteomes" id="UP000031036">
    <property type="component" value="Unassembled WGS sequence"/>
</dbReference>
<organism evidence="6 7">
    <name type="scientific">Toxocara canis</name>
    <name type="common">Canine roundworm</name>
    <dbReference type="NCBI Taxonomy" id="6265"/>
    <lineage>
        <taxon>Eukaryota</taxon>
        <taxon>Metazoa</taxon>
        <taxon>Ecdysozoa</taxon>
        <taxon>Nematoda</taxon>
        <taxon>Chromadorea</taxon>
        <taxon>Rhabditida</taxon>
        <taxon>Spirurina</taxon>
        <taxon>Ascaridomorpha</taxon>
        <taxon>Ascaridoidea</taxon>
        <taxon>Toxocaridae</taxon>
        <taxon>Toxocara</taxon>
    </lineage>
</organism>
<keyword evidence="7" id="KW-1185">Reference proteome</keyword>
<protein>
    <submittedName>
        <fullName evidence="6">Organic solute transporter alpha-like protein 1</fullName>
    </submittedName>
</protein>
<evidence type="ECO:0000256" key="5">
    <source>
        <dbReference type="SAM" id="Phobius"/>
    </source>
</evidence>
<proteinExistence type="predicted"/>
<feature type="transmembrane region" description="Helical" evidence="5">
    <location>
        <begin position="76"/>
        <end position="96"/>
    </location>
</feature>
<evidence type="ECO:0000313" key="6">
    <source>
        <dbReference type="EMBL" id="KHN77580.1"/>
    </source>
</evidence>
<feature type="transmembrane region" description="Helical" evidence="5">
    <location>
        <begin position="102"/>
        <end position="122"/>
    </location>
</feature>
<dbReference type="EMBL" id="JPKZ01002267">
    <property type="protein sequence ID" value="KHN77580.1"/>
    <property type="molecule type" value="Genomic_DNA"/>
</dbReference>
<evidence type="ECO:0000256" key="3">
    <source>
        <dbReference type="ARBA" id="ARBA00022989"/>
    </source>
</evidence>
<comment type="caution">
    <text evidence="6">The sequence shown here is derived from an EMBL/GenBank/DDBJ whole genome shotgun (WGS) entry which is preliminary data.</text>
</comment>
<name>A0A0B2V9A4_TOXCA</name>
<dbReference type="SMART" id="SM01417">
    <property type="entry name" value="Solute_trans_a"/>
    <property type="match status" value="1"/>
</dbReference>
<evidence type="ECO:0000256" key="4">
    <source>
        <dbReference type="ARBA" id="ARBA00023136"/>
    </source>
</evidence>
<dbReference type="OMA" id="VMFYEVF"/>
<evidence type="ECO:0000256" key="2">
    <source>
        <dbReference type="ARBA" id="ARBA00022692"/>
    </source>
</evidence>
<keyword evidence="3 5" id="KW-1133">Transmembrane helix</keyword>
<keyword evidence="2 5" id="KW-0812">Transmembrane</keyword>
<sequence length="331" mass="37319">MYVNGMNNTLIANRNLLFDIEKLPPSCSVFLGNIESIYLVAIIVSSLVIAATAVLAVIHLYYIHMLVNNENVQCDLYYLALLFPIIGFCSLLAMFLPRSARLMYAVCSTYIMLSLLKVIALMRDIFGGRTVLACYLLNHQEIIRLNPAPCCCICLPKVCSSERNIRRLEWMVLQSPIIRILLEIINVIAFLEQVGIMVAIDIVETLSMLVATYGSHIMMELGKEKLNRYRFSIIFHIINITHIVFTMQKLILDFSGELGLFVDGALLRSSSKAMFWNDFALTLEMFALSVSATKMLNPRKTDLFKNAIDAKTNNGIRGRNSNRFEPTGSPL</sequence>
<accession>A0A0B2V9A4</accession>
<dbReference type="AlphaFoldDB" id="A0A0B2V9A4"/>
<dbReference type="GO" id="GO:0016020">
    <property type="term" value="C:membrane"/>
    <property type="evidence" value="ECO:0007669"/>
    <property type="project" value="UniProtKB-SubCell"/>
</dbReference>
<keyword evidence="4 5" id="KW-0472">Membrane</keyword>
<dbReference type="OrthoDB" id="5832279at2759"/>
<feature type="transmembrane region" description="Helical" evidence="5">
    <location>
        <begin position="37"/>
        <end position="64"/>
    </location>
</feature>
<comment type="subcellular location">
    <subcellularLocation>
        <location evidence="1">Membrane</location>
        <topology evidence="1">Multi-pass membrane protein</topology>
    </subcellularLocation>
</comment>
<evidence type="ECO:0000313" key="7">
    <source>
        <dbReference type="Proteomes" id="UP000031036"/>
    </source>
</evidence>
<feature type="transmembrane region" description="Helical" evidence="5">
    <location>
        <begin position="231"/>
        <end position="251"/>
    </location>
</feature>
<evidence type="ECO:0000256" key="1">
    <source>
        <dbReference type="ARBA" id="ARBA00004141"/>
    </source>
</evidence>
<dbReference type="PANTHER" id="PTHR23423">
    <property type="entry name" value="ORGANIC SOLUTE TRANSPORTER-RELATED"/>
    <property type="match status" value="1"/>
</dbReference>
<dbReference type="Pfam" id="PF03619">
    <property type="entry name" value="Solute_trans_a"/>
    <property type="match status" value="1"/>
</dbReference>
<gene>
    <name evidence="6" type="primary">osta-1</name>
    <name evidence="6" type="ORF">Tcan_12471</name>
</gene>
<reference evidence="6 7" key="1">
    <citation type="submission" date="2014-11" db="EMBL/GenBank/DDBJ databases">
        <title>Genetic blueprint of the zoonotic pathogen Toxocara canis.</title>
        <authorList>
            <person name="Zhu X.-Q."/>
            <person name="Korhonen P.K."/>
            <person name="Cai H."/>
            <person name="Young N.D."/>
            <person name="Nejsum P."/>
            <person name="von Samson-Himmelstjerna G."/>
            <person name="Boag P.R."/>
            <person name="Tan P."/>
            <person name="Li Q."/>
            <person name="Min J."/>
            <person name="Yang Y."/>
            <person name="Wang X."/>
            <person name="Fang X."/>
            <person name="Hall R.S."/>
            <person name="Hofmann A."/>
            <person name="Sternberg P.W."/>
            <person name="Jex A.R."/>
            <person name="Gasser R.B."/>
        </authorList>
    </citation>
    <scope>NUCLEOTIDE SEQUENCE [LARGE SCALE GENOMIC DNA]</scope>
    <source>
        <strain evidence="6">PN_DK_2014</strain>
    </source>
</reference>
<dbReference type="STRING" id="6265.A0A0B2V9A4"/>